<name>A0ABS0ZCV3_9GAMM</name>
<protein>
    <submittedName>
        <fullName evidence="1">Uncharacterized protein</fullName>
    </submittedName>
</protein>
<evidence type="ECO:0000313" key="1">
    <source>
        <dbReference type="EMBL" id="MBJ7550776.1"/>
    </source>
</evidence>
<keyword evidence="2" id="KW-1185">Reference proteome</keyword>
<comment type="caution">
    <text evidence="1">The sequence shown here is derived from an EMBL/GenBank/DDBJ whole genome shotgun (WGS) entry which is preliminary data.</text>
</comment>
<organism evidence="1 2">
    <name type="scientific">Marinomonas ostreistagni</name>
    <dbReference type="NCBI Taxonomy" id="359209"/>
    <lineage>
        <taxon>Bacteria</taxon>
        <taxon>Pseudomonadati</taxon>
        <taxon>Pseudomonadota</taxon>
        <taxon>Gammaproteobacteria</taxon>
        <taxon>Oceanospirillales</taxon>
        <taxon>Oceanospirillaceae</taxon>
        <taxon>Marinomonas</taxon>
    </lineage>
</organism>
<dbReference type="RefSeq" id="WP_199462387.1">
    <property type="nucleotide sequence ID" value="NZ_JAEMUH010000007.1"/>
</dbReference>
<gene>
    <name evidence="1" type="ORF">JHD44_08790</name>
</gene>
<reference evidence="1 2" key="1">
    <citation type="submission" date="2020-12" db="EMBL/GenBank/DDBJ databases">
        <title>Comparative genome analysis of fungal antagonists Marinomonas ostreistagni 398 and M. spartinae 468.</title>
        <authorList>
            <person name="Fields J.L."/>
            <person name="Mavrodi O.V."/>
            <person name="Biber P.D."/>
            <person name="Indest K.J."/>
            <person name="Mavrodi D.V."/>
        </authorList>
    </citation>
    <scope>NUCLEOTIDE SEQUENCE [LARGE SCALE GENOMIC DNA]</scope>
    <source>
        <strain evidence="1 2">USM7</strain>
    </source>
</reference>
<proteinExistence type="predicted"/>
<dbReference type="Proteomes" id="UP000598488">
    <property type="component" value="Unassembled WGS sequence"/>
</dbReference>
<evidence type="ECO:0000313" key="2">
    <source>
        <dbReference type="Proteomes" id="UP000598488"/>
    </source>
</evidence>
<accession>A0ABS0ZCV3</accession>
<dbReference type="EMBL" id="JAEMUH010000007">
    <property type="protein sequence ID" value="MBJ7550776.1"/>
    <property type="molecule type" value="Genomic_DNA"/>
</dbReference>
<sequence length="48" mass="5341">MDVLKEIARLKVLMEAAKADGKVGMVLWYEIRIDELSAYLVSDIGEAS</sequence>